<feature type="transmembrane region" description="Helical" evidence="1">
    <location>
        <begin position="115"/>
        <end position="136"/>
    </location>
</feature>
<dbReference type="PANTHER" id="PTHR34300">
    <property type="entry name" value="QUEUOSINE PRECURSOR TRANSPORTER-RELATED"/>
    <property type="match status" value="1"/>
</dbReference>
<comment type="similarity">
    <text evidence="1">Belongs to the vitamin uptake transporter (VUT/ECF) (TC 2.A.88) family. Q precursor transporter subfamily.</text>
</comment>
<dbReference type="Proteomes" id="UP000092484">
    <property type="component" value="Unassembled WGS sequence"/>
</dbReference>
<keyword evidence="1" id="KW-0997">Cell inner membrane</keyword>
<name>A0A1A7BEU1_9SPHN</name>
<accession>A0A1A7BEU1</accession>
<comment type="function">
    <text evidence="1">Involved in the import of queuosine (Q) precursors, required for Q precursor salvage.</text>
</comment>
<dbReference type="EMBL" id="LZYB01000006">
    <property type="protein sequence ID" value="OBV10271.1"/>
    <property type="molecule type" value="Genomic_DNA"/>
</dbReference>
<dbReference type="PATRIC" id="fig|1300349.4.peg.2225"/>
<keyword evidence="3" id="KW-1185">Reference proteome</keyword>
<dbReference type="STRING" id="1300349.I603_2233"/>
<evidence type="ECO:0000313" key="2">
    <source>
        <dbReference type="EMBL" id="OBV10271.1"/>
    </source>
</evidence>
<proteinExistence type="inferred from homology"/>
<comment type="subcellular location">
    <subcellularLocation>
        <location evidence="1">Cell inner membrane</location>
        <topology evidence="1">Multi-pass membrane protein</topology>
    </subcellularLocation>
</comment>
<keyword evidence="1" id="KW-1003">Cell membrane</keyword>
<dbReference type="HAMAP" id="MF_02088">
    <property type="entry name" value="Q_prec_transport"/>
    <property type="match status" value="1"/>
</dbReference>
<feature type="transmembrane region" description="Helical" evidence="1">
    <location>
        <begin position="49"/>
        <end position="72"/>
    </location>
</feature>
<dbReference type="AlphaFoldDB" id="A0A1A7BEU1"/>
<dbReference type="NCBIfam" id="TIGR00697">
    <property type="entry name" value="queuosine precursor transporter"/>
    <property type="match status" value="1"/>
</dbReference>
<keyword evidence="1" id="KW-0472">Membrane</keyword>
<dbReference type="GO" id="GO:0005886">
    <property type="term" value="C:plasma membrane"/>
    <property type="evidence" value="ECO:0007669"/>
    <property type="project" value="UniProtKB-SubCell"/>
</dbReference>
<organism evidence="2 3">
    <name type="scientific">Erythrobacter dokdonensis DSW-74</name>
    <dbReference type="NCBI Taxonomy" id="1300349"/>
    <lineage>
        <taxon>Bacteria</taxon>
        <taxon>Pseudomonadati</taxon>
        <taxon>Pseudomonadota</taxon>
        <taxon>Alphaproteobacteria</taxon>
        <taxon>Sphingomonadales</taxon>
        <taxon>Erythrobacteraceae</taxon>
        <taxon>Erythrobacter/Porphyrobacter group</taxon>
        <taxon>Erythrobacter</taxon>
    </lineage>
</organism>
<sequence length="268" mass="28931">MRAQLQAAMRHYGDIAAGGAFLLAARWLGRTTMSDTEPASPAPAPHPAPTMPLGLFVFTLLYGGMTVLAGVLAFKQVQLWPTDLAVESGIFAFLLLVVISSTISQLYGRALAQRIVWWGFLPLGLSALLMQLVLALPASSEMIAFRPDDLAAFEQVHRSTWRVWLAGPAAYITSLLLNIWIFDRLRGAGQDSTIGLMLRGAVASALSQALDSVIFVTLAFYGEFDITDLLIGQVLAKVVLSLVLVPFLITFGVRAARSLDRRSGDSAL</sequence>
<dbReference type="PANTHER" id="PTHR34300:SF2">
    <property type="entry name" value="QUEUOSINE PRECURSOR TRANSPORTER-RELATED"/>
    <property type="match status" value="1"/>
</dbReference>
<keyword evidence="1" id="KW-0812">Transmembrane</keyword>
<gene>
    <name evidence="2" type="ORF">I603_2233</name>
</gene>
<feature type="transmembrane region" description="Helical" evidence="1">
    <location>
        <begin position="84"/>
        <end position="103"/>
    </location>
</feature>
<dbReference type="Pfam" id="PF02592">
    <property type="entry name" value="Vut_1"/>
    <property type="match status" value="1"/>
</dbReference>
<feature type="transmembrane region" description="Helical" evidence="1">
    <location>
        <begin position="234"/>
        <end position="253"/>
    </location>
</feature>
<comment type="caution">
    <text evidence="2">The sequence shown here is derived from an EMBL/GenBank/DDBJ whole genome shotgun (WGS) entry which is preliminary data.</text>
</comment>
<keyword evidence="1" id="KW-0813">Transport</keyword>
<evidence type="ECO:0000256" key="1">
    <source>
        <dbReference type="HAMAP-Rule" id="MF_02088"/>
    </source>
</evidence>
<evidence type="ECO:0000313" key="3">
    <source>
        <dbReference type="Proteomes" id="UP000092484"/>
    </source>
</evidence>
<reference evidence="2 3" key="1">
    <citation type="submission" date="2016-06" db="EMBL/GenBank/DDBJ databases">
        <title>Genome sequence of Porphyrobacter dokdonensis DSW-74.</title>
        <authorList>
            <person name="Kim J.F."/>
            <person name="Song J.Y."/>
        </authorList>
    </citation>
    <scope>NUCLEOTIDE SEQUENCE [LARGE SCALE GENOMIC DNA]</scope>
    <source>
        <strain evidence="2 3">DSW-74</strain>
    </source>
</reference>
<dbReference type="InterPro" id="IPR003744">
    <property type="entry name" value="YhhQ"/>
</dbReference>
<keyword evidence="1" id="KW-1133">Transmembrane helix</keyword>
<feature type="transmembrane region" description="Helical" evidence="1">
    <location>
        <begin position="163"/>
        <end position="182"/>
    </location>
</feature>
<feature type="transmembrane region" description="Helical" evidence="1">
    <location>
        <begin position="202"/>
        <end position="222"/>
    </location>
</feature>
<protein>
    <recommendedName>
        <fullName evidence="1">Probable queuosine precursor transporter</fullName>
        <shortName evidence="1">Q precursor transporter</shortName>
    </recommendedName>
</protein>
<dbReference type="GO" id="GO:0022857">
    <property type="term" value="F:transmembrane transporter activity"/>
    <property type="evidence" value="ECO:0007669"/>
    <property type="project" value="UniProtKB-UniRule"/>
</dbReference>